<dbReference type="GO" id="GO:0042742">
    <property type="term" value="P:defense response to bacterium"/>
    <property type="evidence" value="ECO:0007669"/>
    <property type="project" value="TreeGrafter"/>
</dbReference>
<accession>A0A7J5YQH0</accession>
<evidence type="ECO:0000256" key="19">
    <source>
        <dbReference type="SAM" id="Phobius"/>
    </source>
</evidence>
<keyword evidence="10 19" id="KW-1133">Transmembrane helix</keyword>
<comment type="subcellular location">
    <subcellularLocation>
        <location evidence="1">Cytoplasmic vesicle</location>
        <location evidence="1">Phagosome membrane</location>
        <topology evidence="1">Multi-pass membrane protein</topology>
    </subcellularLocation>
</comment>
<feature type="transmembrane region" description="Helical" evidence="19">
    <location>
        <begin position="402"/>
        <end position="422"/>
    </location>
</feature>
<dbReference type="EMBL" id="JAAKFY010000010">
    <property type="protein sequence ID" value="KAF3851191.1"/>
    <property type="molecule type" value="Genomic_DNA"/>
</dbReference>
<dbReference type="InterPro" id="IPR039707">
    <property type="entry name" value="MPEG1"/>
</dbReference>
<feature type="transmembrane region" description="Helical" evidence="19">
    <location>
        <begin position="1116"/>
        <end position="1139"/>
    </location>
</feature>
<evidence type="ECO:0000259" key="20">
    <source>
        <dbReference type="PROSITE" id="PS51412"/>
    </source>
</evidence>
<evidence type="ECO:0000256" key="14">
    <source>
        <dbReference type="ARBA" id="ARBA00023180"/>
    </source>
</evidence>
<evidence type="ECO:0000256" key="5">
    <source>
        <dbReference type="ARBA" id="ARBA00022588"/>
    </source>
</evidence>
<dbReference type="Proteomes" id="UP000518266">
    <property type="component" value="Unassembled WGS sequence"/>
</dbReference>
<evidence type="ECO:0000256" key="8">
    <source>
        <dbReference type="ARBA" id="ARBA00022843"/>
    </source>
</evidence>
<evidence type="ECO:0000256" key="7">
    <source>
        <dbReference type="ARBA" id="ARBA00022729"/>
    </source>
</evidence>
<dbReference type="SMR" id="A0A7J5YQH0"/>
<reference evidence="21 22" key="1">
    <citation type="submission" date="2020-03" db="EMBL/GenBank/DDBJ databases">
        <title>Dissostichus mawsoni Genome sequencing and assembly.</title>
        <authorList>
            <person name="Park H."/>
        </authorList>
    </citation>
    <scope>NUCLEOTIDE SEQUENCE [LARGE SCALE GENOMIC DNA]</scope>
    <source>
        <strain evidence="21">DM0001</strain>
        <tissue evidence="21">Muscle</tissue>
    </source>
</reference>
<keyword evidence="14" id="KW-0325">Glycoprotein</keyword>
<keyword evidence="11" id="KW-1064">Adaptive immunity</keyword>
<evidence type="ECO:0000256" key="10">
    <source>
        <dbReference type="ARBA" id="ARBA00022989"/>
    </source>
</evidence>
<comment type="function">
    <text evidence="18">Pore-forming protein involved in both innate and adaptive immunity. Plays a central role in antigen cross-presentation in dendritic cells by forming a pore in antigen-containing compartments, thereby promoting delivery of antigens for cross-presentation. Also involved in innate immune response following bacterial infection; shows antibacterial activity against a wide spectrum of Gram-positive, Gram-negative and acid-fast bacteria. Reduces the viability of the intracytosolic pathogen L.monocytogenes by inhibiting acidification of the phagocytic vacuole of host cells which restricts bacterial translocation from the vacuole to the cytosol. Required for the antibacterial activity of reactive oxygen species and nitric oxide.</text>
</comment>
<dbReference type="SMART" id="SM00457">
    <property type="entry name" value="MACPF"/>
    <property type="match status" value="2"/>
</dbReference>
<keyword evidence="22" id="KW-1185">Reference proteome</keyword>
<keyword evidence="7" id="KW-0732">Signal</keyword>
<gene>
    <name evidence="21" type="ORF">F7725_012963</name>
</gene>
<evidence type="ECO:0000313" key="22">
    <source>
        <dbReference type="Proteomes" id="UP000518266"/>
    </source>
</evidence>
<keyword evidence="9" id="KW-0391">Immunity</keyword>
<evidence type="ECO:0000256" key="11">
    <source>
        <dbReference type="ARBA" id="ARBA00023130"/>
    </source>
</evidence>
<evidence type="ECO:0000256" key="18">
    <source>
        <dbReference type="ARBA" id="ARBA00045689"/>
    </source>
</evidence>
<dbReference type="Pfam" id="PF01823">
    <property type="entry name" value="MACPF"/>
    <property type="match status" value="3"/>
</dbReference>
<dbReference type="GO" id="GO:0045087">
    <property type="term" value="P:innate immune response"/>
    <property type="evidence" value="ECO:0007669"/>
    <property type="project" value="UniProtKB-KW"/>
</dbReference>
<evidence type="ECO:0000313" key="21">
    <source>
        <dbReference type="EMBL" id="KAF3851191.1"/>
    </source>
</evidence>
<evidence type="ECO:0000256" key="4">
    <source>
        <dbReference type="ARBA" id="ARBA00022452"/>
    </source>
</evidence>
<protein>
    <recommendedName>
        <fullName evidence="3">Macrophage-expressed gene 1 protein</fullName>
    </recommendedName>
    <alternativeName>
        <fullName evidence="16">Perforin-2</fullName>
    </alternativeName>
</protein>
<keyword evidence="13" id="KW-1015">Disulfide bond</keyword>
<comment type="similarity">
    <text evidence="2">Belongs to the MPEG1 family.</text>
</comment>
<keyword evidence="5" id="KW-0399">Innate immunity</keyword>
<feature type="transmembrane region" description="Helical" evidence="19">
    <location>
        <begin position="1076"/>
        <end position="1096"/>
    </location>
</feature>
<evidence type="ECO:0000256" key="17">
    <source>
        <dbReference type="ARBA" id="ARBA00045657"/>
    </source>
</evidence>
<keyword evidence="12 19" id="KW-0472">Membrane</keyword>
<evidence type="ECO:0000256" key="1">
    <source>
        <dbReference type="ARBA" id="ARBA00004265"/>
    </source>
</evidence>
<dbReference type="OrthoDB" id="5950457at2759"/>
<evidence type="ECO:0000256" key="15">
    <source>
        <dbReference type="ARBA" id="ARBA00023329"/>
    </source>
</evidence>
<sequence>MKTHQVKDSSTTTRVQVRNFIYTVKVYPDFTLDARFAQQAKEIADAIENNQTRNADYLSERMVLDYGTHVITSVDVGPLWCRKTTSVLHMCQTICQKPWWRHTFLSWHHSAEVAGKYQKQPGCIDRSGFPLHYFIKHQHLPDLPQPTVGKVAIASDTTWSTHGPVCVDVNSKNFNFQANIDDASCEGLLQTSVLEVSTKIRQQGYKTYDCYDQSHRLVGFDLPSASLSGQLHVRSARINTYWCSVSGQAPENSGQKLPPNFIPLNVLSDGQVICVSHDYETGTSHSVPFGGLFSCQSNNPLAGGQRRCPPKFSQHLASVSDGCEILYCVQWGAASVRLPPFTKPPLVSMQETNTVMVMTEGEKSWVRIGQTKAWKLANTEEIKEFVQKLNPELNQVSSGEKAGIVFGVIGMMVLGIVAVVLVRKRRRLSGFRTARGYEEIHITMKVAASLLALSLLQVCSAVPIGRPTNWLRECRATTNLSVPALEVLPGGGWDNLRNMDTGRVMNISYFQCQTTEDGLYLIPDEVFVIPQKETGVETSSEIISSWLEQKSSTSHSINADMSFLSALNGKFSKENQRMKTHQVKDSSTTTRVQVRNFIYTVKVYPDFTLDARFAQQAKEIADAIENNQTRNADYLSERMVLDYGTHVITSVDAGATLVQEDYLSSSYVSDNLSESSSVKAQAGLNFFDKLKFDISSQNTQQSSSLQTYQSNIQYSLIQSHGGGTPFYPGITLQKWQESTRNNLVAIDRSGFPLHYFINTNTFPDLPQPTVGKVAIAVSQAVERYYMVNTRPGCVDVNSKNFNFQANIDDASCEGPATNLSFGGVYQECVHLSSDAGPLCDALAHKNPDTGDFSCRSPYTATLLRSEVRQQGYKTYDCYDQSHRCWLVLTCHRQVCQDNYHVRSARINTYWCSPSLLNPLTKAKSCPPNFIPLNVLSDGQVICVSHDYETGTSHSVPFGGLFSCQSNNPLAGGQRRCPPKFSQHLASVSDGCEILYCVQSGLFTGGELLPVRLPPFTKPPLVSMQETNTVMVMTEGEKSWVRIGQTKAWKLANTEEIKEFVQKLNPELNQVSSGEKAGIVFGVIGMMVLGIVAVVLVRKRRRLSGFRTARGYEEIHITMKVAASLLALSVLLVCSAVPIGRPTNWLRQCRATTNLFVPALEVLPGGGWDNLRNMDTGRVMNISYFQCQTTEDGLYLIPDEVFVIPQKETGVETSSEIISSWLEQKSSTSHSINADMSFLSALNGKFSKENQRMKTHQVKDSSTTTRVQVRNFIYTVKVYPDFTLDARFAQQAKEIADAIENNQTRNADYLSERMVLDYGTHVITSVDAGATLVQEDYLSSSYMSGNLSESSSVKAQAGLNFFDKLKFDISSQNTQQSSSLQTYQSNIQYSLIQSHGGGTPFYPGITLQKWQESTRNNLVAIDRSGFPLHYFINTNTFPDLPQPTVGKVAIAVSQAVERYYMVNTRPGCVDVNSKNFNFQANIDDASCEGPATNLSFGGVYQKCVNVSSDAGPLCDALAHKNPDTGDFSCRSPYTATLLRSEVRQQGYKTYDCYDQSYSCKLIWTCHRQVCQDNYHVRSARINTYWCSVSGQAPENSGYLFGGIYSPSLLNPLTKAKSCPPNFIPLKFLLDGQVICVSHDYETGTSHSVPFGGLFSCQSNNPLARGQRRCPPKFSQHLASVSDGCEILYCVQSGLFTGGELLPVHLPPFTKPPLVSMQETNTVMVMTEGEKSWVRAGQTKAWKLANTEEIKEFVQKLNPEFNQMSSGEKAWIAFGVIGGLLLLLGTLAVVLVKRRSRY</sequence>
<evidence type="ECO:0000256" key="9">
    <source>
        <dbReference type="ARBA" id="ARBA00022859"/>
    </source>
</evidence>
<keyword evidence="4" id="KW-1134">Transmembrane beta strand</keyword>
<evidence type="ECO:0000256" key="2">
    <source>
        <dbReference type="ARBA" id="ARBA00007256"/>
    </source>
</evidence>
<organism evidence="21 22">
    <name type="scientific">Dissostichus mawsoni</name>
    <name type="common">Antarctic cod</name>
    <dbReference type="NCBI Taxonomy" id="36200"/>
    <lineage>
        <taxon>Eukaryota</taxon>
        <taxon>Metazoa</taxon>
        <taxon>Chordata</taxon>
        <taxon>Craniata</taxon>
        <taxon>Vertebrata</taxon>
        <taxon>Euteleostomi</taxon>
        <taxon>Actinopterygii</taxon>
        <taxon>Neopterygii</taxon>
        <taxon>Teleostei</taxon>
        <taxon>Neoteleostei</taxon>
        <taxon>Acanthomorphata</taxon>
        <taxon>Eupercaria</taxon>
        <taxon>Perciformes</taxon>
        <taxon>Notothenioidei</taxon>
        <taxon>Nototheniidae</taxon>
        <taxon>Dissostichus</taxon>
    </lineage>
</organism>
<comment type="function">
    <text evidence="17">Pore-forming protein that plays a central role in antigen cross-presentation in dendritic cells by mediating delivery of antigens for cross-presentation. Dendritic cells bridge innate and adaptive immunity by capturing exogenous antigens on MHC class-I molecules and presenting them to naive CD8(+) T-cells. Acts by forming a pore in antigen-containing compartments, promoting the release of antigens into the cytosol, enabling generation of MHCI:peptide complexes and T-cell priming.</text>
</comment>
<feature type="transmembrane region" description="Helical" evidence="19">
    <location>
        <begin position="1768"/>
        <end position="1790"/>
    </location>
</feature>
<keyword evidence="15" id="KW-0968">Cytoplasmic vesicle</keyword>
<evidence type="ECO:0000256" key="3">
    <source>
        <dbReference type="ARBA" id="ARBA00021365"/>
    </source>
</evidence>
<dbReference type="GO" id="GO:0002250">
    <property type="term" value="P:adaptive immune response"/>
    <property type="evidence" value="ECO:0007669"/>
    <property type="project" value="UniProtKB-KW"/>
</dbReference>
<feature type="domain" description="MACPF" evidence="20">
    <location>
        <begin position="470"/>
        <end position="788"/>
    </location>
</feature>
<dbReference type="PANTHER" id="PTHR31463">
    <property type="entry name" value="MACROPHAGE-EXPRESSED GENE 1 PROTEIN"/>
    <property type="match status" value="1"/>
</dbReference>
<dbReference type="PANTHER" id="PTHR31463:SF4">
    <property type="entry name" value="MACROPHAGE-EXPRESSED GENE 1 PROTEIN"/>
    <property type="match status" value="1"/>
</dbReference>
<dbReference type="InterPro" id="IPR020864">
    <property type="entry name" value="MACPF"/>
</dbReference>
<evidence type="ECO:0000256" key="12">
    <source>
        <dbReference type="ARBA" id="ARBA00023136"/>
    </source>
</evidence>
<evidence type="ECO:0000256" key="6">
    <source>
        <dbReference type="ARBA" id="ARBA00022692"/>
    </source>
</evidence>
<dbReference type="CDD" id="cd22579">
    <property type="entry name" value="MPEG1_P2"/>
    <property type="match status" value="2"/>
</dbReference>
<feature type="domain" description="MACPF" evidence="20">
    <location>
        <begin position="1144"/>
        <end position="1462"/>
    </location>
</feature>
<name>A0A7J5YQH0_DISMA</name>
<feature type="transmembrane region" description="Helical" evidence="19">
    <location>
        <begin position="442"/>
        <end position="465"/>
    </location>
</feature>
<evidence type="ECO:0000256" key="16">
    <source>
        <dbReference type="ARBA" id="ARBA00030728"/>
    </source>
</evidence>
<proteinExistence type="inferred from homology"/>
<evidence type="ECO:0000256" key="13">
    <source>
        <dbReference type="ARBA" id="ARBA00023157"/>
    </source>
</evidence>
<keyword evidence="8" id="KW-0832">Ubl conjugation</keyword>
<dbReference type="PROSITE" id="PS51412">
    <property type="entry name" value="MACPF_2"/>
    <property type="match status" value="2"/>
</dbReference>
<keyword evidence="6 19" id="KW-0812">Transmembrane</keyword>
<comment type="caution">
    <text evidence="21">The sequence shown here is derived from an EMBL/GenBank/DDBJ whole genome shotgun (WGS) entry which is preliminary data.</text>
</comment>
<dbReference type="GO" id="GO:0030670">
    <property type="term" value="C:phagocytic vesicle membrane"/>
    <property type="evidence" value="ECO:0007669"/>
    <property type="project" value="UniProtKB-SubCell"/>
</dbReference>